<dbReference type="GO" id="GO:0004820">
    <property type="term" value="F:glycine-tRNA ligase activity"/>
    <property type="evidence" value="ECO:0007669"/>
    <property type="project" value="UniProtKB-UniRule"/>
</dbReference>
<dbReference type="RefSeq" id="WP_173163454.1">
    <property type="nucleotide sequence ID" value="NZ_CP053716.1"/>
</dbReference>
<keyword evidence="4 8" id="KW-0067">ATP-binding</keyword>
<evidence type="ECO:0000256" key="7">
    <source>
        <dbReference type="ARBA" id="ARBA00047937"/>
    </source>
</evidence>
<protein>
    <recommendedName>
        <fullName evidence="8">Glycine--tRNA ligase beta subunit</fullName>
        <ecNumber evidence="8">6.1.1.14</ecNumber>
    </recommendedName>
    <alternativeName>
        <fullName evidence="8">Glycyl-tRNA synthetase beta subunit</fullName>
        <shortName evidence="8">GlyRS</shortName>
    </alternativeName>
</protein>
<dbReference type="GO" id="GO:0006426">
    <property type="term" value="P:glycyl-tRNA aminoacylation"/>
    <property type="evidence" value="ECO:0007669"/>
    <property type="project" value="UniProtKB-UniRule"/>
</dbReference>
<evidence type="ECO:0000256" key="5">
    <source>
        <dbReference type="ARBA" id="ARBA00022917"/>
    </source>
</evidence>
<keyword evidence="5 8" id="KW-0648">Protein biosynthesis</keyword>
<comment type="similarity">
    <text evidence="1 8">Belongs to the class-II aminoacyl-tRNA synthetase family.</text>
</comment>
<evidence type="ECO:0000256" key="1">
    <source>
        <dbReference type="ARBA" id="ARBA00008226"/>
    </source>
</evidence>
<dbReference type="EC" id="6.1.1.14" evidence="8"/>
<evidence type="ECO:0000256" key="8">
    <source>
        <dbReference type="HAMAP-Rule" id="MF_00255"/>
    </source>
</evidence>
<evidence type="ECO:0000256" key="6">
    <source>
        <dbReference type="ARBA" id="ARBA00023146"/>
    </source>
</evidence>
<comment type="subcellular location">
    <subcellularLocation>
        <location evidence="8">Cytoplasm</location>
    </subcellularLocation>
</comment>
<comment type="catalytic activity">
    <reaction evidence="7 8">
        <text>tRNA(Gly) + glycine + ATP = glycyl-tRNA(Gly) + AMP + diphosphate</text>
        <dbReference type="Rhea" id="RHEA:16013"/>
        <dbReference type="Rhea" id="RHEA-COMP:9664"/>
        <dbReference type="Rhea" id="RHEA-COMP:9683"/>
        <dbReference type="ChEBI" id="CHEBI:30616"/>
        <dbReference type="ChEBI" id="CHEBI:33019"/>
        <dbReference type="ChEBI" id="CHEBI:57305"/>
        <dbReference type="ChEBI" id="CHEBI:78442"/>
        <dbReference type="ChEBI" id="CHEBI:78522"/>
        <dbReference type="ChEBI" id="CHEBI:456215"/>
        <dbReference type="EC" id="6.1.1.14"/>
    </reaction>
</comment>
<name>A0A6M8IZR8_9ACTN</name>
<dbReference type="EMBL" id="CP053716">
    <property type="protein sequence ID" value="QKF06807.1"/>
    <property type="molecule type" value="Genomic_DNA"/>
</dbReference>
<dbReference type="GO" id="GO:0005524">
    <property type="term" value="F:ATP binding"/>
    <property type="evidence" value="ECO:0007669"/>
    <property type="project" value="UniProtKB-UniRule"/>
</dbReference>
<dbReference type="InterPro" id="IPR015944">
    <property type="entry name" value="Gly-tRNA-synth_bsu"/>
</dbReference>
<dbReference type="KEGG" id="bwa:HLV38_00710"/>
<evidence type="ECO:0000256" key="4">
    <source>
        <dbReference type="ARBA" id="ARBA00022840"/>
    </source>
</evidence>
<keyword evidence="2 8" id="KW-0436">Ligase</keyword>
<organism evidence="9 10">
    <name type="scientific">Berryella wangjianweii</name>
    <dbReference type="NCBI Taxonomy" id="2734634"/>
    <lineage>
        <taxon>Bacteria</taxon>
        <taxon>Bacillati</taxon>
        <taxon>Actinomycetota</taxon>
        <taxon>Coriobacteriia</taxon>
        <taxon>Eggerthellales</taxon>
        <taxon>Eggerthellaceae</taxon>
        <taxon>Berryella</taxon>
    </lineage>
</organism>
<evidence type="ECO:0000313" key="9">
    <source>
        <dbReference type="EMBL" id="QKF06807.1"/>
    </source>
</evidence>
<dbReference type="PANTHER" id="PTHR30075:SF2">
    <property type="entry name" value="GLYCINE--TRNA LIGASE, CHLOROPLASTIC_MITOCHONDRIAL 2"/>
    <property type="match status" value="1"/>
</dbReference>
<comment type="subunit">
    <text evidence="8">Tetramer of two alpha and two beta subunits.</text>
</comment>
<keyword evidence="3 8" id="KW-0547">Nucleotide-binding</keyword>
<gene>
    <name evidence="8" type="primary">glyS</name>
    <name evidence="9" type="ORF">HLV38_00710</name>
</gene>
<dbReference type="PANTHER" id="PTHR30075">
    <property type="entry name" value="GLYCYL-TRNA SYNTHETASE"/>
    <property type="match status" value="1"/>
</dbReference>
<accession>A0A6M8IZR8</accession>
<dbReference type="Pfam" id="PF02092">
    <property type="entry name" value="tRNA_synt_2f"/>
    <property type="match status" value="1"/>
</dbReference>
<dbReference type="NCBIfam" id="TIGR00211">
    <property type="entry name" value="glyS"/>
    <property type="match status" value="1"/>
</dbReference>
<dbReference type="GO" id="GO:0005829">
    <property type="term" value="C:cytosol"/>
    <property type="evidence" value="ECO:0007669"/>
    <property type="project" value="TreeGrafter"/>
</dbReference>
<reference evidence="10" key="1">
    <citation type="submission" date="2020-05" db="EMBL/GenBank/DDBJ databases">
        <title>Novel species in genus Nocardioides.</title>
        <authorList>
            <person name="Zhang G."/>
        </authorList>
    </citation>
    <scope>NUCLEOTIDE SEQUENCE [LARGE SCALE GENOMIC DNA]</scope>
    <source>
        <strain evidence="10">zg-1050</strain>
    </source>
</reference>
<dbReference type="PROSITE" id="PS50861">
    <property type="entry name" value="AA_TRNA_LIGASE_II_GLYAB"/>
    <property type="match status" value="1"/>
</dbReference>
<dbReference type="PRINTS" id="PR01045">
    <property type="entry name" value="TRNASYNTHGB"/>
</dbReference>
<keyword evidence="6 8" id="KW-0030">Aminoacyl-tRNA synthetase</keyword>
<keyword evidence="8" id="KW-0963">Cytoplasm</keyword>
<dbReference type="InterPro" id="IPR006194">
    <property type="entry name" value="Gly-tRNA-synth_heterodimer"/>
</dbReference>
<dbReference type="AlphaFoldDB" id="A0A6M8IZR8"/>
<keyword evidence="10" id="KW-1185">Reference proteome</keyword>
<sequence>MTSLKTLAFEIGTEEIPAFDLHSATKQLESLGASLLDGAGVPHGAVRGLSTPRRLILMVDDVAESTEAIDEVFRGPAAKIALDDQGGYTKAALGFARGKGVGPEALEMRSENGVDYLYAVRHRPSVPTAGLIGEALGALIEGLSWPKSCRWARRSESFSRPVRWIVALLGSQVVPVSFAGVQAGRHTWGHRVLSPGTHEVASAELLPDLLRSLRVVPSEAEREQAIREGVAAIERETGLRAELPAKTLLEVVNLSEAPTVLCGRFDEDFLRVPDEIIVDAMLMHQRYFPLYDAAGALTNRFIVVSNGDPAHGDVVIAGNERVVRARLDDAKFFYEEDLKRPLESYVEKLDQVVFQEALGTTRAKAQRIEALAAWVAREAGLSADEVTAARRAGLLCKADLVTNAVIEFTSVQGVMGGYYAQASGEGDLVAQAVRDHYRPRFSGDEPPASAVGRAVAAADKLDTICGLFAVGQGPTGSSDPFALRRSALGIIAMLGAGLRFPLAGAVDEALAAYEAQGVSFDRGVARAAVTEFFITRARVALRDEGHGVDAIDAVLAVGVDDPAVLATRVRALEAARSERPEAFDDLATAYARANNLRDAAVGVALNEGLLSQQERAVVEAAAHAEVAVSAALGQGDYAQALSCLAALRTPIDAFFASTRVMDDDLALRANHLAVLNRFVAAFAQVADFGKMAKSAGGSGRKARS</sequence>
<proteinExistence type="inferred from homology"/>
<evidence type="ECO:0000256" key="2">
    <source>
        <dbReference type="ARBA" id="ARBA00022598"/>
    </source>
</evidence>
<dbReference type="HAMAP" id="MF_00255">
    <property type="entry name" value="Gly_tRNA_synth_beta"/>
    <property type="match status" value="1"/>
</dbReference>
<dbReference type="Proteomes" id="UP000503297">
    <property type="component" value="Chromosome"/>
</dbReference>
<dbReference type="SUPFAM" id="SSF109604">
    <property type="entry name" value="HD-domain/PDEase-like"/>
    <property type="match status" value="1"/>
</dbReference>
<evidence type="ECO:0000256" key="3">
    <source>
        <dbReference type="ARBA" id="ARBA00022741"/>
    </source>
</evidence>
<evidence type="ECO:0000313" key="10">
    <source>
        <dbReference type="Proteomes" id="UP000503297"/>
    </source>
</evidence>